<feature type="domain" description="ABC transporter" evidence="4">
    <location>
        <begin position="4"/>
        <end position="241"/>
    </location>
</feature>
<dbReference type="PROSITE" id="PS50893">
    <property type="entry name" value="ABC_TRANSPORTER_2"/>
    <property type="match status" value="1"/>
</dbReference>
<gene>
    <name evidence="5" type="primary">yjkB</name>
    <name evidence="5" type="ORF">PghCCS26_61730</name>
</gene>
<keyword evidence="3 5" id="KW-0067">ATP-binding</keyword>
<dbReference type="PANTHER" id="PTHR43423">
    <property type="entry name" value="ABC TRANSPORTER I FAMILY MEMBER 17"/>
    <property type="match status" value="1"/>
</dbReference>
<sequence>MTVLQVNEMAKSKFDNRNEWLFSGVAAEIRPEDRIVLLGGSGQGKSTLLRILSLLEPFDKGDLHLDGQTSAECKPQSWRKKVTYVAQKPVMRSGTVAHNLRTVSELHNKPFEEELARSYMEAVGLGQMDWDKQASDLSGGEQQRLALVRSLLLHPELLLLDEITSSLDPASKRAVEKLLMDWAAGQANGLERAYLWITHDLDQARLISNQVWFMAEGRLLEKSATEVFFENPATEQAGLFIRSLQETRGEKQ</sequence>
<organism evidence="5 6">
    <name type="scientific">Paenibacillus glycanilyticus</name>
    <dbReference type="NCBI Taxonomy" id="126569"/>
    <lineage>
        <taxon>Bacteria</taxon>
        <taxon>Bacillati</taxon>
        <taxon>Bacillota</taxon>
        <taxon>Bacilli</taxon>
        <taxon>Bacillales</taxon>
        <taxon>Paenibacillaceae</taxon>
        <taxon>Paenibacillus</taxon>
    </lineage>
</organism>
<comment type="caution">
    <text evidence="5">The sequence shown here is derived from an EMBL/GenBank/DDBJ whole genome shotgun (WGS) entry which is preliminary data.</text>
</comment>
<proteinExistence type="predicted"/>
<dbReference type="InterPro" id="IPR003439">
    <property type="entry name" value="ABC_transporter-like_ATP-bd"/>
</dbReference>
<evidence type="ECO:0000313" key="6">
    <source>
        <dbReference type="Proteomes" id="UP001285921"/>
    </source>
</evidence>
<dbReference type="EMBL" id="BTCL01000046">
    <property type="protein sequence ID" value="GMK49043.1"/>
    <property type="molecule type" value="Genomic_DNA"/>
</dbReference>
<dbReference type="GO" id="GO:0005524">
    <property type="term" value="F:ATP binding"/>
    <property type="evidence" value="ECO:0007669"/>
    <property type="project" value="UniProtKB-KW"/>
</dbReference>
<dbReference type="SUPFAM" id="SSF52540">
    <property type="entry name" value="P-loop containing nucleoside triphosphate hydrolases"/>
    <property type="match status" value="1"/>
</dbReference>
<accession>A0ABQ6NWS5</accession>
<dbReference type="PROSITE" id="PS00211">
    <property type="entry name" value="ABC_TRANSPORTER_1"/>
    <property type="match status" value="1"/>
</dbReference>
<dbReference type="InterPro" id="IPR003593">
    <property type="entry name" value="AAA+_ATPase"/>
</dbReference>
<dbReference type="SMART" id="SM00382">
    <property type="entry name" value="AAA"/>
    <property type="match status" value="1"/>
</dbReference>
<dbReference type="Proteomes" id="UP001285921">
    <property type="component" value="Unassembled WGS sequence"/>
</dbReference>
<dbReference type="RefSeq" id="WP_317982426.1">
    <property type="nucleotide sequence ID" value="NZ_BTCL01000046.1"/>
</dbReference>
<reference evidence="5 6" key="1">
    <citation type="submission" date="2023-05" db="EMBL/GenBank/DDBJ databases">
        <title>Draft genome of Paenibacillus sp. CCS26.</title>
        <authorList>
            <person name="Akita H."/>
            <person name="Shinto Y."/>
            <person name="Kimura Z."/>
        </authorList>
    </citation>
    <scope>NUCLEOTIDE SEQUENCE [LARGE SCALE GENOMIC DNA]</scope>
    <source>
        <strain evidence="5 6">CCS26</strain>
    </source>
</reference>
<dbReference type="Gene3D" id="3.40.50.300">
    <property type="entry name" value="P-loop containing nucleotide triphosphate hydrolases"/>
    <property type="match status" value="1"/>
</dbReference>
<dbReference type="InterPro" id="IPR017871">
    <property type="entry name" value="ABC_transporter-like_CS"/>
</dbReference>
<keyword evidence="1" id="KW-0813">Transport</keyword>
<dbReference type="PANTHER" id="PTHR43423:SF1">
    <property type="entry name" value="ABC TRANSPORTER I FAMILY MEMBER 17"/>
    <property type="match status" value="1"/>
</dbReference>
<name>A0ABQ6NWS5_9BACL</name>
<evidence type="ECO:0000256" key="1">
    <source>
        <dbReference type="ARBA" id="ARBA00022448"/>
    </source>
</evidence>
<keyword evidence="6" id="KW-1185">Reference proteome</keyword>
<protein>
    <submittedName>
        <fullName evidence="5">ABC transporter ATP-binding protein YjkB</fullName>
    </submittedName>
</protein>
<evidence type="ECO:0000256" key="3">
    <source>
        <dbReference type="ARBA" id="ARBA00022840"/>
    </source>
</evidence>
<dbReference type="Pfam" id="PF00005">
    <property type="entry name" value="ABC_tran"/>
    <property type="match status" value="1"/>
</dbReference>
<evidence type="ECO:0000313" key="5">
    <source>
        <dbReference type="EMBL" id="GMK49043.1"/>
    </source>
</evidence>
<dbReference type="InterPro" id="IPR027417">
    <property type="entry name" value="P-loop_NTPase"/>
</dbReference>
<evidence type="ECO:0000259" key="4">
    <source>
        <dbReference type="PROSITE" id="PS50893"/>
    </source>
</evidence>
<evidence type="ECO:0000256" key="2">
    <source>
        <dbReference type="ARBA" id="ARBA00022741"/>
    </source>
</evidence>
<keyword evidence="2" id="KW-0547">Nucleotide-binding</keyword>